<reference evidence="2 3" key="1">
    <citation type="submission" date="2024-09" db="EMBL/GenBank/DDBJ databases">
        <title>Floridaenema gen nov. (Aerosakkonemataceae, Aerosakkonematales ord. nov., Cyanobacteria) from benthic tropical and subtropical fresh waters, with the description of four new species.</title>
        <authorList>
            <person name="Moretto J.A."/>
            <person name="Berthold D.E."/>
            <person name="Lefler F.W."/>
            <person name="Huang I.-S."/>
            <person name="Laughinghouse H. IV."/>
        </authorList>
    </citation>
    <scope>NUCLEOTIDE SEQUENCE [LARGE SCALE GENOMIC DNA]</scope>
    <source>
        <strain evidence="2 3">BLCC-F154</strain>
    </source>
</reference>
<dbReference type="InterPro" id="IPR026467">
    <property type="entry name" value="Ser/Gly_Cys_C_dom"/>
</dbReference>
<evidence type="ECO:0000256" key="1">
    <source>
        <dbReference type="SAM" id="Phobius"/>
    </source>
</evidence>
<feature type="transmembrane region" description="Helical" evidence="1">
    <location>
        <begin position="370"/>
        <end position="390"/>
    </location>
</feature>
<evidence type="ECO:0000313" key="3">
    <source>
        <dbReference type="Proteomes" id="UP001576776"/>
    </source>
</evidence>
<dbReference type="NCBIfam" id="TIGR04222">
    <property type="entry name" value="near_uncomplex"/>
    <property type="match status" value="1"/>
</dbReference>
<dbReference type="Proteomes" id="UP001576776">
    <property type="component" value="Unassembled WGS sequence"/>
</dbReference>
<sequence>MNAQQTELYQRIQTFSFDRPDTQLTFSKKLAKDNGWSLRYAQKVISEYKKFAFLAVVAGHPVAPSDQVDQVWHLHLSYTRSYWQEFCLKVLQFPLHHEPSRGGLSEQLKLDDWYNRTLESYEKFFGETPPIDIWPKSKDRFGRDLKFVRVNTQQNWIFPKPSLPTKIPHQQILSLILLFTLASAIAGCQIVSSVPNPLDLTGGEFLTFYFLLSIITFFLAFHLRNSLRLPDENFGQRTVPLNTYETAYLAGGKDRVVDTAIASLVQKEYVIIQPDKRTLTLNKSGEDLFNAVEKELAKVIALNGHINSIRKAFISHPIIETIGDRLREIGLLVTQNQSAKVQTYPTILIASLLGLGIAKIVVGISREKPVGYLIIMCFIIAIIGLGFWLSPAHRSRYGDRIFQDLRTHIRLTVFSHTDPQLPLAFALLGATILPSEMFSDLKQLFIPTSSSGGGDGGGGCGGDGGGDGGGGCGGGGCGGCGGGCGG</sequence>
<dbReference type="EMBL" id="JBHFNS010000076">
    <property type="protein sequence ID" value="MFB2937583.1"/>
    <property type="molecule type" value="Genomic_DNA"/>
</dbReference>
<gene>
    <name evidence="2" type="ORF">ACE1B6_20230</name>
</gene>
<proteinExistence type="predicted"/>
<dbReference type="RefSeq" id="WP_413259071.1">
    <property type="nucleotide sequence ID" value="NZ_JBHFNS010000076.1"/>
</dbReference>
<keyword evidence="1" id="KW-0812">Transmembrane</keyword>
<keyword evidence="3" id="KW-1185">Reference proteome</keyword>
<feature type="transmembrane region" description="Helical" evidence="1">
    <location>
        <begin position="172"/>
        <end position="194"/>
    </location>
</feature>
<keyword evidence="1" id="KW-0472">Membrane</keyword>
<organism evidence="2 3">
    <name type="scientific">Floridaenema fluviatile BLCC-F154</name>
    <dbReference type="NCBI Taxonomy" id="3153640"/>
    <lineage>
        <taxon>Bacteria</taxon>
        <taxon>Bacillati</taxon>
        <taxon>Cyanobacteriota</taxon>
        <taxon>Cyanophyceae</taxon>
        <taxon>Oscillatoriophycideae</taxon>
        <taxon>Aerosakkonematales</taxon>
        <taxon>Aerosakkonemataceae</taxon>
        <taxon>Floridanema</taxon>
        <taxon>Floridanema fluviatile</taxon>
    </lineage>
</organism>
<protein>
    <submittedName>
        <fullName evidence="2">TIGR04222 domain-containing membrane protein</fullName>
    </submittedName>
</protein>
<feature type="transmembrane region" description="Helical" evidence="1">
    <location>
        <begin position="206"/>
        <end position="223"/>
    </location>
</feature>
<name>A0ABV4YGC2_9CYAN</name>
<accession>A0ABV4YGC2</accession>
<evidence type="ECO:0000313" key="2">
    <source>
        <dbReference type="EMBL" id="MFB2937583.1"/>
    </source>
</evidence>
<comment type="caution">
    <text evidence="2">The sequence shown here is derived from an EMBL/GenBank/DDBJ whole genome shotgun (WGS) entry which is preliminary data.</text>
</comment>
<keyword evidence="1" id="KW-1133">Transmembrane helix</keyword>
<feature type="transmembrane region" description="Helical" evidence="1">
    <location>
        <begin position="344"/>
        <end position="364"/>
    </location>
</feature>